<comment type="function">
    <text evidence="4">May play a role in the regulation of cytokinesis.</text>
</comment>
<dbReference type="GO" id="GO:0051301">
    <property type="term" value="P:cell division"/>
    <property type="evidence" value="ECO:0007669"/>
    <property type="project" value="UniProtKB-KW"/>
</dbReference>
<evidence type="ECO:0000256" key="3">
    <source>
        <dbReference type="ARBA" id="ARBA00023306"/>
    </source>
</evidence>
<evidence type="ECO:0000256" key="5">
    <source>
        <dbReference type="ARBA" id="ARBA00044801"/>
    </source>
</evidence>
<feature type="domain" description="Ataxin-10" evidence="7">
    <location>
        <begin position="436"/>
        <end position="533"/>
    </location>
</feature>
<evidence type="ECO:0000313" key="9">
    <source>
        <dbReference type="Proteomes" id="UP001306508"/>
    </source>
</evidence>
<dbReference type="GO" id="GO:0005829">
    <property type="term" value="C:cytosol"/>
    <property type="evidence" value="ECO:0007669"/>
    <property type="project" value="TreeGrafter"/>
</dbReference>
<gene>
    <name evidence="8" type="ORF">RI543_000933</name>
</gene>
<keyword evidence="3" id="KW-0131">Cell cycle</keyword>
<evidence type="ECO:0000256" key="6">
    <source>
        <dbReference type="ARBA" id="ARBA00044805"/>
    </source>
</evidence>
<dbReference type="InterPro" id="IPR019156">
    <property type="entry name" value="Ataxin-10_domain"/>
</dbReference>
<reference evidence="9" key="1">
    <citation type="submission" date="2023-07" db="EMBL/GenBank/DDBJ databases">
        <title>A draft genome of Kazachstania heterogenica Y-27499.</title>
        <authorList>
            <person name="Donic C."/>
            <person name="Kralova J.S."/>
            <person name="Fidel L."/>
            <person name="Ben-Dor S."/>
            <person name="Jung S."/>
        </authorList>
    </citation>
    <scope>NUCLEOTIDE SEQUENCE [LARGE SCALE GENOMIC DNA]</scope>
    <source>
        <strain evidence="9">Y27499</strain>
    </source>
</reference>
<accession>A0AAN7WSR8</accession>
<evidence type="ECO:0000256" key="1">
    <source>
        <dbReference type="ARBA" id="ARBA00008384"/>
    </source>
</evidence>
<proteinExistence type="inferred from homology"/>
<keyword evidence="9" id="KW-1185">Reference proteome</keyword>
<evidence type="ECO:0000256" key="2">
    <source>
        <dbReference type="ARBA" id="ARBA00022618"/>
    </source>
</evidence>
<dbReference type="InterPro" id="IPR016024">
    <property type="entry name" value="ARM-type_fold"/>
</dbReference>
<dbReference type="PANTHER" id="PTHR13255:SF0">
    <property type="entry name" value="ATAXIN-10"/>
    <property type="match status" value="1"/>
</dbReference>
<protein>
    <recommendedName>
        <fullName evidence="5">Ataxin-10 homolog</fullName>
    </recommendedName>
    <alternativeName>
        <fullName evidence="6">Copper transport protein 86</fullName>
    </alternativeName>
</protein>
<dbReference type="PANTHER" id="PTHR13255">
    <property type="entry name" value="ATAXIN-10"/>
    <property type="match status" value="1"/>
</dbReference>
<dbReference type="InterPro" id="IPR011989">
    <property type="entry name" value="ARM-like"/>
</dbReference>
<dbReference type="InterPro" id="IPR051374">
    <property type="entry name" value="Ataxin-10/CTR86_families"/>
</dbReference>
<dbReference type="Pfam" id="PF09759">
    <property type="entry name" value="Atx10homo_assoc"/>
    <property type="match status" value="1"/>
</dbReference>
<dbReference type="SUPFAM" id="SSF48371">
    <property type="entry name" value="ARM repeat"/>
    <property type="match status" value="1"/>
</dbReference>
<comment type="caution">
    <text evidence="8">The sequence shown here is derived from an EMBL/GenBank/DDBJ whole genome shotgun (WGS) entry which is preliminary data.</text>
</comment>
<name>A0AAN7WSR8_9SACH</name>
<evidence type="ECO:0000313" key="8">
    <source>
        <dbReference type="EMBL" id="KAK5781747.1"/>
    </source>
</evidence>
<dbReference type="EMBL" id="JAWIZZ010000031">
    <property type="protein sequence ID" value="KAK5781747.1"/>
    <property type="molecule type" value="Genomic_DNA"/>
</dbReference>
<organism evidence="8 9">
    <name type="scientific">Arxiozyma heterogenica</name>
    <dbReference type="NCBI Taxonomy" id="278026"/>
    <lineage>
        <taxon>Eukaryota</taxon>
        <taxon>Fungi</taxon>
        <taxon>Dikarya</taxon>
        <taxon>Ascomycota</taxon>
        <taxon>Saccharomycotina</taxon>
        <taxon>Saccharomycetes</taxon>
        <taxon>Saccharomycetales</taxon>
        <taxon>Saccharomycetaceae</taxon>
        <taxon>Arxiozyma</taxon>
    </lineage>
</organism>
<evidence type="ECO:0000259" key="7">
    <source>
        <dbReference type="Pfam" id="PF09759"/>
    </source>
</evidence>
<dbReference type="AlphaFoldDB" id="A0AAN7WSR8"/>
<keyword evidence="2" id="KW-0132">Cell division</keyword>
<evidence type="ECO:0000256" key="4">
    <source>
        <dbReference type="ARBA" id="ARBA00044746"/>
    </source>
</evidence>
<comment type="similarity">
    <text evidence="1">Belongs to the ataxin-10 family.</text>
</comment>
<dbReference type="Proteomes" id="UP001306508">
    <property type="component" value="Unassembled WGS sequence"/>
</dbReference>
<dbReference type="Gene3D" id="1.25.10.10">
    <property type="entry name" value="Leucine-rich Repeat Variant"/>
    <property type="match status" value="1"/>
</dbReference>
<sequence length="541" mass="63216">MLSEENKVIDKVEKILVSCPYNEKLYQEVLQELNPIVIRTAQDEEYRNILANSYSIWKQLKTSLENCTLEKIIELCNEEHLYWYTRTIRGLIILMRNLSANNQDIPRELSLQNSVVELFVKIVSLKLKYDDIETSTFIAISSFLHNVTKKSVVFDRSILKSLMIFLQYPLEHPEKKHDLLFPYLLYFVNLITNEDFLYYFFRQEQCTKILYNFFILEMIKNHSTLSHYLKNISKEKNVGSSIEVGEKELTAIDMALVRLFSILACNESFCGYFEKLKDNDIPKTIDILHVMQLVITSSDRWDKFQLTTIMMWCYNIFEKLANDVTTYFDRDEEDEAKAGPIYQQLYSILDILVSLSKFQHVLEFLNSYGFLSKLVPLLKLLQDNLIRVNFTKDISEKITKVKTTDSVGNEILENKKLLKRIDYQTSTIKSTNFPEIKSFIIELLANLSYKNKNNQDKIRELHGLEIVLSNCVIDDNDPFIKEKSIVCIRFLLEGNPDNQRIVAQLEAKGAVKDKDLEEAGYEVKVSKEGEIKLTSKEKKEE</sequence>